<dbReference type="CDD" id="cd03139">
    <property type="entry name" value="GATase1_PfpI_2"/>
    <property type="match status" value="1"/>
</dbReference>
<evidence type="ECO:0000256" key="1">
    <source>
        <dbReference type="SAM" id="Phobius"/>
    </source>
</evidence>
<dbReference type="OrthoDB" id="543156at2759"/>
<dbReference type="SUPFAM" id="SSF52317">
    <property type="entry name" value="Class I glutamine amidotransferase-like"/>
    <property type="match status" value="1"/>
</dbReference>
<dbReference type="STRING" id="303698.A0A1V6TC79"/>
<sequence>MASTQSKRYYKVGVLLFQGVDILDFTGPMEVLSHASHNCNPDQPDRMFIIETIAQTSIIRAASVMTVKADRLLDEALDEISEYDMLLVPGGPPSVIQPLVEGNAPEVDIIRKFAALPLSEPPRPRVLFSICTGAFLLGAAGILSGMTVTTHHRAVDVLREICARFGDKHESPANVVHRRYTDGGYLKGDAVQLVTAGGISSGLDATFHVVRQLSSPEMAAFVSRVMEYDWSELEN</sequence>
<keyword evidence="1" id="KW-1133">Transmembrane helix</keyword>
<keyword evidence="1" id="KW-0472">Membrane</keyword>
<gene>
    <name evidence="3" type="ORF">PENSTE_c008G02626</name>
</gene>
<evidence type="ECO:0000313" key="4">
    <source>
        <dbReference type="Proteomes" id="UP000191285"/>
    </source>
</evidence>
<dbReference type="InterPro" id="IPR029062">
    <property type="entry name" value="Class_I_gatase-like"/>
</dbReference>
<comment type="caution">
    <text evidence="3">The sequence shown here is derived from an EMBL/GenBank/DDBJ whole genome shotgun (WGS) entry which is preliminary data.</text>
</comment>
<accession>A0A1V6TC79</accession>
<organism evidence="3 4">
    <name type="scientific">Penicillium steckii</name>
    <dbReference type="NCBI Taxonomy" id="303698"/>
    <lineage>
        <taxon>Eukaryota</taxon>
        <taxon>Fungi</taxon>
        <taxon>Dikarya</taxon>
        <taxon>Ascomycota</taxon>
        <taxon>Pezizomycotina</taxon>
        <taxon>Eurotiomycetes</taxon>
        <taxon>Eurotiomycetidae</taxon>
        <taxon>Eurotiales</taxon>
        <taxon>Aspergillaceae</taxon>
        <taxon>Penicillium</taxon>
    </lineage>
</organism>
<dbReference type="InterPro" id="IPR002818">
    <property type="entry name" value="DJ-1/PfpI"/>
</dbReference>
<dbReference type="Pfam" id="PF01965">
    <property type="entry name" value="DJ-1_PfpI"/>
    <property type="match status" value="1"/>
</dbReference>
<keyword evidence="1" id="KW-0812">Transmembrane</keyword>
<dbReference type="Proteomes" id="UP000191285">
    <property type="component" value="Unassembled WGS sequence"/>
</dbReference>
<dbReference type="InterPro" id="IPR052158">
    <property type="entry name" value="INH-QAR"/>
</dbReference>
<reference evidence="4" key="1">
    <citation type="journal article" date="2017" name="Nat. Microbiol.">
        <title>Global analysis of biosynthetic gene clusters reveals vast potential of secondary metabolite production in Penicillium species.</title>
        <authorList>
            <person name="Nielsen J.C."/>
            <person name="Grijseels S."/>
            <person name="Prigent S."/>
            <person name="Ji B."/>
            <person name="Dainat J."/>
            <person name="Nielsen K.F."/>
            <person name="Frisvad J.C."/>
            <person name="Workman M."/>
            <person name="Nielsen J."/>
        </authorList>
    </citation>
    <scope>NUCLEOTIDE SEQUENCE [LARGE SCALE GENOMIC DNA]</scope>
    <source>
        <strain evidence="4">IBT 24891</strain>
    </source>
</reference>
<feature type="domain" description="DJ-1/PfpI" evidence="2">
    <location>
        <begin position="11"/>
        <end position="174"/>
    </location>
</feature>
<dbReference type="AlphaFoldDB" id="A0A1V6TC79"/>
<evidence type="ECO:0000259" key="2">
    <source>
        <dbReference type="Pfam" id="PF01965"/>
    </source>
</evidence>
<proteinExistence type="predicted"/>
<protein>
    <recommendedName>
        <fullName evidence="2">DJ-1/PfpI domain-containing protein</fullName>
    </recommendedName>
</protein>
<dbReference type="PANTHER" id="PTHR43130">
    <property type="entry name" value="ARAC-FAMILY TRANSCRIPTIONAL REGULATOR"/>
    <property type="match status" value="1"/>
</dbReference>
<keyword evidence="4" id="KW-1185">Reference proteome</keyword>
<name>A0A1V6TC79_9EURO</name>
<feature type="transmembrane region" description="Helical" evidence="1">
    <location>
        <begin position="126"/>
        <end position="146"/>
    </location>
</feature>
<evidence type="ECO:0000313" key="3">
    <source>
        <dbReference type="EMBL" id="OQE23560.1"/>
    </source>
</evidence>
<dbReference type="PANTHER" id="PTHR43130:SF3">
    <property type="entry name" value="HTH-TYPE TRANSCRIPTIONAL REGULATOR RV1931C"/>
    <property type="match status" value="1"/>
</dbReference>
<dbReference type="Gene3D" id="3.40.50.880">
    <property type="match status" value="1"/>
</dbReference>
<dbReference type="EMBL" id="MLKD01000008">
    <property type="protein sequence ID" value="OQE23560.1"/>
    <property type="molecule type" value="Genomic_DNA"/>
</dbReference>